<name>A0A1I6PNE9_9RHOB</name>
<evidence type="ECO:0000313" key="2">
    <source>
        <dbReference type="Proteomes" id="UP000199392"/>
    </source>
</evidence>
<evidence type="ECO:0000313" key="1">
    <source>
        <dbReference type="EMBL" id="SFS41719.1"/>
    </source>
</evidence>
<proteinExistence type="predicted"/>
<gene>
    <name evidence="1" type="ORF">SAMN04488050_101662</name>
</gene>
<reference evidence="2" key="1">
    <citation type="submission" date="2016-10" db="EMBL/GenBank/DDBJ databases">
        <authorList>
            <person name="Varghese N."/>
            <person name="Submissions S."/>
        </authorList>
    </citation>
    <scope>NUCLEOTIDE SEQUENCE [LARGE SCALE GENOMIC DNA]</scope>
    <source>
        <strain evidence="2">DSM 26894</strain>
    </source>
</reference>
<sequence>MTGKVVGMIVPLNQLPAYELAAALHMVERYHADAQKVLKTLDQFNAAARLAAAPIIGANQ</sequence>
<organism evidence="1 2">
    <name type="scientific">Alloyangia pacifica</name>
    <dbReference type="NCBI Taxonomy" id="311180"/>
    <lineage>
        <taxon>Bacteria</taxon>
        <taxon>Pseudomonadati</taxon>
        <taxon>Pseudomonadota</taxon>
        <taxon>Alphaproteobacteria</taxon>
        <taxon>Rhodobacterales</taxon>
        <taxon>Roseobacteraceae</taxon>
        <taxon>Alloyangia</taxon>
    </lineage>
</organism>
<dbReference type="AlphaFoldDB" id="A0A1I6PNE9"/>
<keyword evidence="2" id="KW-1185">Reference proteome</keyword>
<dbReference type="EMBL" id="FOZW01000001">
    <property type="protein sequence ID" value="SFS41719.1"/>
    <property type="molecule type" value="Genomic_DNA"/>
</dbReference>
<protein>
    <submittedName>
        <fullName evidence="1">Uncharacterized protein</fullName>
    </submittedName>
</protein>
<dbReference type="RefSeq" id="WP_092421721.1">
    <property type="nucleotide sequence ID" value="NZ_FNCL01000002.1"/>
</dbReference>
<accession>A0A1I6PNE9</accession>
<dbReference type="Proteomes" id="UP000199392">
    <property type="component" value="Unassembled WGS sequence"/>
</dbReference>
<dbReference type="STRING" id="311180.SAMN04488050_101662"/>